<comment type="caution">
    <text evidence="1">The sequence shown here is derived from an EMBL/GenBank/DDBJ whole genome shotgun (WGS) entry which is preliminary data.</text>
</comment>
<evidence type="ECO:0000313" key="1">
    <source>
        <dbReference type="EMBL" id="MBM7572390.1"/>
    </source>
</evidence>
<dbReference type="Proteomes" id="UP001296943">
    <property type="component" value="Unassembled WGS sequence"/>
</dbReference>
<accession>A0ABS2N2M9</accession>
<reference evidence="1 2" key="1">
    <citation type="submission" date="2021-01" db="EMBL/GenBank/DDBJ databases">
        <title>Genomic Encyclopedia of Type Strains, Phase IV (KMG-IV): sequencing the most valuable type-strain genomes for metagenomic binning, comparative biology and taxonomic classification.</title>
        <authorList>
            <person name="Goeker M."/>
        </authorList>
    </citation>
    <scope>NUCLEOTIDE SEQUENCE [LARGE SCALE GENOMIC DNA]</scope>
    <source>
        <strain evidence="1 2">DSM 23711</strain>
    </source>
</reference>
<gene>
    <name evidence="1" type="ORF">JOC48_002894</name>
</gene>
<dbReference type="InterPro" id="IPR036916">
    <property type="entry name" value="Sda_sf"/>
</dbReference>
<organism evidence="1 2">
    <name type="scientific">Aquibacillus albus</name>
    <dbReference type="NCBI Taxonomy" id="1168171"/>
    <lineage>
        <taxon>Bacteria</taxon>
        <taxon>Bacillati</taxon>
        <taxon>Bacillota</taxon>
        <taxon>Bacilli</taxon>
        <taxon>Bacillales</taxon>
        <taxon>Bacillaceae</taxon>
        <taxon>Aquibacillus</taxon>
    </lineage>
</organism>
<proteinExistence type="predicted"/>
<sequence>MFESLSNQKLLEAYKKAMELKLEKDFIDLLITELTNRGLKITK</sequence>
<dbReference type="EMBL" id="JAFBDR010000017">
    <property type="protein sequence ID" value="MBM7572390.1"/>
    <property type="molecule type" value="Genomic_DNA"/>
</dbReference>
<dbReference type="SUPFAM" id="SSF100985">
    <property type="entry name" value="Sporulation inhibitor Sda"/>
    <property type="match status" value="1"/>
</dbReference>
<keyword evidence="2" id="KW-1185">Reference proteome</keyword>
<dbReference type="RefSeq" id="WP_204500756.1">
    <property type="nucleotide sequence ID" value="NZ_JAFBDR010000017.1"/>
</dbReference>
<dbReference type="Gene3D" id="1.10.287.1100">
    <property type="entry name" value="Sporulation inhibitor A"/>
    <property type="match status" value="1"/>
</dbReference>
<evidence type="ECO:0000313" key="2">
    <source>
        <dbReference type="Proteomes" id="UP001296943"/>
    </source>
</evidence>
<dbReference type="Pfam" id="PF08970">
    <property type="entry name" value="Sda"/>
    <property type="match status" value="1"/>
</dbReference>
<dbReference type="InterPro" id="IPR015064">
    <property type="entry name" value="Sda"/>
</dbReference>
<protein>
    <recommendedName>
        <fullName evidence="3">Sporulation histidine kinase inhibitor Sda</fullName>
    </recommendedName>
</protein>
<name>A0ABS2N2M9_9BACI</name>
<evidence type="ECO:0008006" key="3">
    <source>
        <dbReference type="Google" id="ProtNLM"/>
    </source>
</evidence>